<dbReference type="Gene3D" id="3.40.630.30">
    <property type="match status" value="1"/>
</dbReference>
<dbReference type="PROSITE" id="PS51186">
    <property type="entry name" value="GNAT"/>
    <property type="match status" value="1"/>
</dbReference>
<protein>
    <submittedName>
        <fullName evidence="2">GNAT family N-acetyltransferase</fullName>
    </submittedName>
</protein>
<comment type="caution">
    <text evidence="2">The sequence shown here is derived from an EMBL/GenBank/DDBJ whole genome shotgun (WGS) entry which is preliminary data.</text>
</comment>
<dbReference type="PANTHER" id="PTHR47237">
    <property type="entry name" value="SLL0310 PROTEIN"/>
    <property type="match status" value="1"/>
</dbReference>
<dbReference type="InterPro" id="IPR041496">
    <property type="entry name" value="YitH/HolE_GNAT"/>
</dbReference>
<dbReference type="Proteomes" id="UP000261931">
    <property type="component" value="Unassembled WGS sequence"/>
</dbReference>
<evidence type="ECO:0000313" key="3">
    <source>
        <dbReference type="Proteomes" id="UP000261931"/>
    </source>
</evidence>
<gene>
    <name evidence="2" type="ORF">DY262_19990</name>
</gene>
<dbReference type="RefSeq" id="WP_116960832.1">
    <property type="nucleotide sequence ID" value="NZ_QVLS01000015.1"/>
</dbReference>
<dbReference type="InterPro" id="IPR000182">
    <property type="entry name" value="GNAT_dom"/>
</dbReference>
<accession>A0A372EE96</accession>
<dbReference type="CDD" id="cd04301">
    <property type="entry name" value="NAT_SF"/>
    <property type="match status" value="1"/>
</dbReference>
<dbReference type="InterPro" id="IPR016181">
    <property type="entry name" value="Acyl_CoA_acyltransferase"/>
</dbReference>
<dbReference type="AlphaFoldDB" id="A0A372EE96"/>
<reference evidence="2 3" key="1">
    <citation type="submission" date="2018-08" db="EMBL/GenBank/DDBJ databases">
        <title>Hydrogenophaga sp. LA-38 isolated from sludge.</title>
        <authorList>
            <person name="Im W.-T."/>
        </authorList>
    </citation>
    <scope>NUCLEOTIDE SEQUENCE [LARGE SCALE GENOMIC DNA]</scope>
    <source>
        <strain evidence="2 3">LA-38</strain>
    </source>
</reference>
<evidence type="ECO:0000313" key="2">
    <source>
        <dbReference type="EMBL" id="RFP76214.1"/>
    </source>
</evidence>
<evidence type="ECO:0000259" key="1">
    <source>
        <dbReference type="PROSITE" id="PS51186"/>
    </source>
</evidence>
<proteinExistence type="predicted"/>
<organism evidence="2 3">
    <name type="scientific">Hydrogenophaga borbori</name>
    <dbReference type="NCBI Taxonomy" id="2294117"/>
    <lineage>
        <taxon>Bacteria</taxon>
        <taxon>Pseudomonadati</taxon>
        <taxon>Pseudomonadota</taxon>
        <taxon>Betaproteobacteria</taxon>
        <taxon>Burkholderiales</taxon>
        <taxon>Comamonadaceae</taxon>
        <taxon>Hydrogenophaga</taxon>
    </lineage>
</organism>
<dbReference type="PANTHER" id="PTHR47237:SF1">
    <property type="entry name" value="SLL0310 PROTEIN"/>
    <property type="match status" value="1"/>
</dbReference>
<dbReference type="Pfam" id="PF18014">
    <property type="entry name" value="Acetyltransf_18"/>
    <property type="match status" value="1"/>
</dbReference>
<dbReference type="Gene3D" id="3.40.630.90">
    <property type="match status" value="1"/>
</dbReference>
<sequence>MKTPAHRIQRMSRHDLGLALHWAAREGWNPGLHDTEMFHAIDPRGHFMAWVGERPVASISGLRYGVGYGFIGLYIVEPAFRGRGLGLAVWNAALEHLRGCVAGLDGVVAQQHNYARSGFELAWRNRRYSGHGLGPRPPHPATVRLAGLPFDDLAAYDLAFHPEPRPAFLQAWIRQRRGTALGWLQDGRLRGYGVRRACVQGHKIGPLCADTPAIAEGLLQALCAGVAPQEAVHLDVPEPNHEARALMERHGFVAGFPTARMYRGPAPAIDLARQYALTALEIG</sequence>
<keyword evidence="3" id="KW-1185">Reference proteome</keyword>
<dbReference type="GO" id="GO:0016747">
    <property type="term" value="F:acyltransferase activity, transferring groups other than amino-acyl groups"/>
    <property type="evidence" value="ECO:0007669"/>
    <property type="project" value="InterPro"/>
</dbReference>
<name>A0A372EE96_9BURK</name>
<dbReference type="InterPro" id="IPR052729">
    <property type="entry name" value="Acyl/Acetyltrans_Enzymes"/>
</dbReference>
<dbReference type="SUPFAM" id="SSF55729">
    <property type="entry name" value="Acyl-CoA N-acyltransferases (Nat)"/>
    <property type="match status" value="1"/>
</dbReference>
<feature type="domain" description="N-acetyltransferase" evidence="1">
    <location>
        <begin position="6"/>
        <end position="140"/>
    </location>
</feature>
<dbReference type="Pfam" id="PF00583">
    <property type="entry name" value="Acetyltransf_1"/>
    <property type="match status" value="1"/>
</dbReference>
<keyword evidence="2" id="KW-0808">Transferase</keyword>
<dbReference type="EMBL" id="QVLS01000015">
    <property type="protein sequence ID" value="RFP76214.1"/>
    <property type="molecule type" value="Genomic_DNA"/>
</dbReference>